<proteinExistence type="predicted"/>
<name>A0A178L475_9PSED</name>
<dbReference type="InterPro" id="IPR052026">
    <property type="entry name" value="ExeA_AAA_ATPase_DNA-bind"/>
</dbReference>
<evidence type="ECO:0000256" key="1">
    <source>
        <dbReference type="SAM" id="MobiDB-lite"/>
    </source>
</evidence>
<dbReference type="InterPro" id="IPR027417">
    <property type="entry name" value="P-loop_NTPase"/>
</dbReference>
<dbReference type="InterPro" id="IPR049945">
    <property type="entry name" value="AAA_22"/>
</dbReference>
<dbReference type="RefSeq" id="WP_064309267.1">
    <property type="nucleotide sequence ID" value="NZ_LWCR01000067.1"/>
</dbReference>
<dbReference type="PANTHER" id="PTHR35894">
    <property type="entry name" value="GENERAL SECRETION PATHWAY PROTEIN A-RELATED"/>
    <property type="match status" value="1"/>
</dbReference>
<dbReference type="GO" id="GO:0042834">
    <property type="term" value="F:peptidoglycan binding"/>
    <property type="evidence" value="ECO:0007669"/>
    <property type="project" value="InterPro"/>
</dbReference>
<dbReference type="EMBL" id="LWCR01000067">
    <property type="protein sequence ID" value="OAN24024.1"/>
    <property type="molecule type" value="Genomic_DNA"/>
</dbReference>
<feature type="compositionally biased region" description="Pro residues" evidence="1">
    <location>
        <begin position="413"/>
        <end position="423"/>
    </location>
</feature>
<comment type="caution">
    <text evidence="3">The sequence shown here is derived from an EMBL/GenBank/DDBJ whole genome shotgun (WGS) entry which is preliminary data.</text>
</comment>
<accession>A0A178L475</accession>
<dbReference type="InterPro" id="IPR036680">
    <property type="entry name" value="SPOR-like_sf"/>
</dbReference>
<dbReference type="Gene3D" id="3.30.70.1070">
    <property type="entry name" value="Sporulation related repeat"/>
    <property type="match status" value="1"/>
</dbReference>
<dbReference type="InterPro" id="IPR007730">
    <property type="entry name" value="SPOR-like_dom"/>
</dbReference>
<feature type="domain" description="SPOR" evidence="2">
    <location>
        <begin position="442"/>
        <end position="520"/>
    </location>
</feature>
<dbReference type="Pfam" id="PF13401">
    <property type="entry name" value="AAA_22"/>
    <property type="match status" value="1"/>
</dbReference>
<keyword evidence="3" id="KW-0131">Cell cycle</keyword>
<dbReference type="Gene3D" id="3.40.50.300">
    <property type="entry name" value="P-loop containing nucleotide triphosphate hydrolases"/>
    <property type="match status" value="1"/>
</dbReference>
<evidence type="ECO:0000259" key="2">
    <source>
        <dbReference type="PROSITE" id="PS51724"/>
    </source>
</evidence>
<sequence length="532" mass="55163">MSNLHADEAFLGHYQFTHDPFAARVPGFKFFPAQRKPVLGQLHHLARYSQLLLVVSGPEGSGKTLLRQALAASTKKEAVHCVVISAQNGGDARTVLAQVAKGVGADSQTPAAILAQAAEVRLAGQEVYILVDDAEALATPALEALLELAGGSEKERLHVFLFGEAEVVMRLEDIAQGEERYHAIELLPYSESEAEEYLAQRLEGAGQGLEIFTDEQLATIHERSGGWPGRLNEEARDVLVAGMSARRKKAAAPAKGSRNLLAALPRKHLVILGVVVLAVGAAALSLKGGKSEAPATGTAGQDLPMGGQNTASAGKDAQGAPIQFDGSSKPLPLPLVGESQPVIREPLAEAAGGRQAGTAAGNDMGAGGVPPTVTTDAPPISDEDELPSRTPARTPAASAPAVAAPAPRHTAPAPTPAPAPTKPAPAAAPAHAGSAAAGWYGSQAGSKYALQVVGTSTEKAAQDFIAAQADSSNFRYFKKSYQGKALYVVTYGNFANRAAAEAAVKQLPAKVQASKPWPRTFASIQQDIATSR</sequence>
<feature type="region of interest" description="Disordered" evidence="1">
    <location>
        <begin position="351"/>
        <end position="430"/>
    </location>
</feature>
<feature type="compositionally biased region" description="Low complexity" evidence="1">
    <location>
        <begin position="351"/>
        <end position="361"/>
    </location>
</feature>
<dbReference type="GO" id="GO:0016887">
    <property type="term" value="F:ATP hydrolysis activity"/>
    <property type="evidence" value="ECO:0007669"/>
    <property type="project" value="InterPro"/>
</dbReference>
<dbReference type="Pfam" id="PF05036">
    <property type="entry name" value="SPOR"/>
    <property type="match status" value="1"/>
</dbReference>
<feature type="compositionally biased region" description="Low complexity" evidence="1">
    <location>
        <begin position="388"/>
        <end position="412"/>
    </location>
</feature>
<dbReference type="GO" id="GO:0051301">
    <property type="term" value="P:cell division"/>
    <property type="evidence" value="ECO:0007669"/>
    <property type="project" value="UniProtKB-KW"/>
</dbReference>
<evidence type="ECO:0000313" key="4">
    <source>
        <dbReference type="Proteomes" id="UP000078356"/>
    </source>
</evidence>
<gene>
    <name evidence="3" type="ORF">A4V15_08255</name>
</gene>
<evidence type="ECO:0000313" key="3">
    <source>
        <dbReference type="EMBL" id="OAN24024.1"/>
    </source>
</evidence>
<keyword evidence="3" id="KW-0132">Cell division</keyword>
<dbReference type="PROSITE" id="PS51724">
    <property type="entry name" value="SPOR"/>
    <property type="match status" value="1"/>
</dbReference>
<dbReference type="AlphaFoldDB" id="A0A178L475"/>
<reference evidence="3 4" key="1">
    <citation type="submission" date="2016-04" db="EMBL/GenBank/DDBJ databases">
        <title>Draft Genome Sequences of Staphylococcus capitis Strain H36, S. capitis Strain H65, S. cohnii Strain H62, S. hominis Strain H69, Mycobacterium iranicum Strain H39, Plantibacter sp. Strain H53, Pseudomonas oryzihabitans Strain H72, and Microbacterium sp. Strain H83, isolated from residential settings.</title>
        <authorList>
            <person name="Lymperopoulou D."/>
            <person name="Adams R.I."/>
            <person name="Lindow S."/>
            <person name="Coil D.A."/>
            <person name="Jospin G."/>
            <person name="Eisen J.A."/>
        </authorList>
    </citation>
    <scope>NUCLEOTIDE SEQUENCE [LARGE SCALE GENOMIC DNA]</scope>
    <source>
        <strain evidence="3 4">H72</strain>
    </source>
</reference>
<dbReference type="OrthoDB" id="6189127at2"/>
<organism evidence="3 4">
    <name type="scientific">Pseudomonas oryzihabitans</name>
    <dbReference type="NCBI Taxonomy" id="47885"/>
    <lineage>
        <taxon>Bacteria</taxon>
        <taxon>Pseudomonadati</taxon>
        <taxon>Pseudomonadota</taxon>
        <taxon>Gammaproteobacteria</taxon>
        <taxon>Pseudomonadales</taxon>
        <taxon>Pseudomonadaceae</taxon>
        <taxon>Pseudomonas</taxon>
    </lineage>
</organism>
<dbReference type="PANTHER" id="PTHR35894:SF7">
    <property type="entry name" value="GENERAL SECRETION PATHWAY PROTEIN A-RELATED"/>
    <property type="match status" value="1"/>
</dbReference>
<protein>
    <submittedName>
        <fullName evidence="3">Cell division protein</fullName>
    </submittedName>
</protein>
<dbReference type="Proteomes" id="UP000078356">
    <property type="component" value="Unassembled WGS sequence"/>
</dbReference>
<feature type="region of interest" description="Disordered" evidence="1">
    <location>
        <begin position="288"/>
        <end position="336"/>
    </location>
</feature>
<dbReference type="SUPFAM" id="SSF52540">
    <property type="entry name" value="P-loop containing nucleoside triphosphate hydrolases"/>
    <property type="match status" value="1"/>
</dbReference>